<gene>
    <name evidence="2" type="ORF">C7M71_022065</name>
</gene>
<keyword evidence="3" id="KW-1185">Reference proteome</keyword>
<dbReference type="KEGG" id="stri:C7M71_022065"/>
<evidence type="ECO:0000313" key="3">
    <source>
        <dbReference type="Proteomes" id="UP000249340"/>
    </source>
</evidence>
<name>A0A345T135_9ACTN</name>
<proteinExistence type="predicted"/>
<protein>
    <submittedName>
        <fullName evidence="2">Uncharacterized protein</fullName>
    </submittedName>
</protein>
<dbReference type="EMBL" id="CP031264">
    <property type="protein sequence ID" value="AXI79690.1"/>
    <property type="molecule type" value="Genomic_DNA"/>
</dbReference>
<dbReference type="Proteomes" id="UP000249340">
    <property type="component" value="Chromosome"/>
</dbReference>
<dbReference type="OrthoDB" id="4329660at2"/>
<feature type="compositionally biased region" description="Polar residues" evidence="1">
    <location>
        <begin position="1"/>
        <end position="15"/>
    </location>
</feature>
<accession>A0A345T135</accession>
<dbReference type="AlphaFoldDB" id="A0A345T135"/>
<sequence>MTFGTLLSSQGTDASIETLPGSSGRFPSCVSSLSDPLTAFPTPAGGALHSFLRPFGAFRLYQISPTVFHASRPAISNRSGNSRIGLPTSGVGYPEAVRASCAPGSLYRQLGEH</sequence>
<evidence type="ECO:0000256" key="1">
    <source>
        <dbReference type="SAM" id="MobiDB-lite"/>
    </source>
</evidence>
<evidence type="ECO:0000313" key="2">
    <source>
        <dbReference type="EMBL" id="AXI79690.1"/>
    </source>
</evidence>
<reference evidence="3" key="1">
    <citation type="submission" date="2018-07" db="EMBL/GenBank/DDBJ databases">
        <title>Streptacidiphilus bronchialis DSM 106435 chromosome.</title>
        <authorList>
            <person name="Batra D."/>
            <person name="Gulvik C.A."/>
        </authorList>
    </citation>
    <scope>NUCLEOTIDE SEQUENCE [LARGE SCALE GENOMIC DNA]</scope>
    <source>
        <strain evidence="3">DSM 106435</strain>
    </source>
</reference>
<organism evidence="2 3">
    <name type="scientific">Peterkaempfera bronchialis</name>
    <dbReference type="NCBI Taxonomy" id="2126346"/>
    <lineage>
        <taxon>Bacteria</taxon>
        <taxon>Bacillati</taxon>
        <taxon>Actinomycetota</taxon>
        <taxon>Actinomycetes</taxon>
        <taxon>Kitasatosporales</taxon>
        <taxon>Streptomycetaceae</taxon>
        <taxon>Peterkaempfera</taxon>
    </lineage>
</organism>
<feature type="region of interest" description="Disordered" evidence="1">
    <location>
        <begin position="1"/>
        <end position="24"/>
    </location>
</feature>